<dbReference type="Pfam" id="PF03883">
    <property type="entry name" value="H2O2_YaaD"/>
    <property type="match status" value="1"/>
</dbReference>
<comment type="caution">
    <text evidence="1">The sequence shown here is derived from an EMBL/GenBank/DDBJ whole genome shotgun (WGS) entry which is preliminary data.</text>
</comment>
<evidence type="ECO:0000313" key="2">
    <source>
        <dbReference type="Proteomes" id="UP000244978"/>
    </source>
</evidence>
<dbReference type="InterPro" id="IPR005583">
    <property type="entry name" value="YaaA"/>
</dbReference>
<dbReference type="EMBL" id="QEEX01000002">
    <property type="protein sequence ID" value="PWB96231.1"/>
    <property type="molecule type" value="Genomic_DNA"/>
</dbReference>
<dbReference type="PANTHER" id="PTHR30283:SF4">
    <property type="entry name" value="PEROXIDE STRESS RESISTANCE PROTEIN YAAA"/>
    <property type="match status" value="1"/>
</dbReference>
<dbReference type="RefSeq" id="WP_108998436.1">
    <property type="nucleotide sequence ID" value="NZ_QEEX01000002.1"/>
</dbReference>
<proteinExistence type="predicted"/>
<dbReference type="Proteomes" id="UP000244978">
    <property type="component" value="Unassembled WGS sequence"/>
</dbReference>
<name>A0A2U1SX65_9MICO</name>
<dbReference type="GO" id="GO:0005829">
    <property type="term" value="C:cytosol"/>
    <property type="evidence" value="ECO:0007669"/>
    <property type="project" value="TreeGrafter"/>
</dbReference>
<dbReference type="AlphaFoldDB" id="A0A2U1SX65"/>
<dbReference type="PANTHER" id="PTHR30283">
    <property type="entry name" value="PEROXIDE STRESS RESPONSE PROTEIN YAAA"/>
    <property type="match status" value="1"/>
</dbReference>
<keyword evidence="2" id="KW-1185">Reference proteome</keyword>
<reference evidence="2" key="1">
    <citation type="submission" date="2018-04" db="EMBL/GenBank/DDBJ databases">
        <authorList>
            <person name="Liu S."/>
            <person name="Wang Z."/>
            <person name="Li J."/>
        </authorList>
    </citation>
    <scope>NUCLEOTIDE SEQUENCE [LARGE SCALE GENOMIC DNA]</scope>
    <source>
        <strain evidence="2">S1194</strain>
    </source>
</reference>
<organism evidence="1 2">
    <name type="scientific">Homoserinimonas hongtaonis</name>
    <dbReference type="NCBI Taxonomy" id="2079791"/>
    <lineage>
        <taxon>Bacteria</taxon>
        <taxon>Bacillati</taxon>
        <taxon>Actinomycetota</taxon>
        <taxon>Actinomycetes</taxon>
        <taxon>Micrococcales</taxon>
        <taxon>Microbacteriaceae</taxon>
        <taxon>Homoserinimonas</taxon>
    </lineage>
</organism>
<dbReference type="GO" id="GO:0033194">
    <property type="term" value="P:response to hydroperoxide"/>
    <property type="evidence" value="ECO:0007669"/>
    <property type="project" value="TreeGrafter"/>
</dbReference>
<accession>A0A2U1SX65</accession>
<evidence type="ECO:0000313" key="1">
    <source>
        <dbReference type="EMBL" id="PWB96231.1"/>
    </source>
</evidence>
<gene>
    <name evidence="1" type="ORF">DF220_12765</name>
</gene>
<protein>
    <submittedName>
        <fullName evidence="1">Peroxide stress protein YaaA</fullName>
    </submittedName>
</protein>
<sequence>MLLILPPSESKRAGGEEGTRLDPGLLSFSALTPIRERVLAALGEFGGDLDAMGAALKVGARQRDELERNTEVASSPVMPSLDRFTGVLFDGLGAETLTAAEREFAGATVAVHSALFGLVGALDPIPAYRLSHDSKLPGLSLKKIWAAPISAVLAERSGLILDLRSEAYSALGPAPSRPDSLYLRVVADDGTGRTRALNHFNKKGKGEFTRAIIEAGIEHPNAASLLEWAADSGYALVPGKPGELELVVRNAVGAQLV</sequence>